<keyword evidence="3" id="KW-1133">Transmembrane helix</keyword>
<dbReference type="Gene3D" id="2.40.420.20">
    <property type="match status" value="1"/>
</dbReference>
<feature type="domain" description="YknX-like C-terminal permuted SH3-like" evidence="4">
    <location>
        <begin position="333"/>
        <end position="395"/>
    </location>
</feature>
<dbReference type="Pfam" id="PF25989">
    <property type="entry name" value="YknX_C"/>
    <property type="match status" value="1"/>
</dbReference>
<accession>A0A7S9QC24</accession>
<evidence type="ECO:0000313" key="6">
    <source>
        <dbReference type="Proteomes" id="UP000594800"/>
    </source>
</evidence>
<name>A0A7S9QC24_9RHOB</name>
<dbReference type="InterPro" id="IPR030190">
    <property type="entry name" value="MacA_alpha-hairpin_sf"/>
</dbReference>
<evidence type="ECO:0000259" key="4">
    <source>
        <dbReference type="Pfam" id="PF25989"/>
    </source>
</evidence>
<sequence length="402" mass="42750">MPQLRRNILLGLIGVAVAGGLGYVAFRPEPVPVDLHTIEVGTLTVTVDVDGETRVRDVFEVAAPITGVALRSPVEVGDRVTEGQTVVARVEPVAPTLLDARTRLQAEAEVREAQAALHVARTDLTRANEDEVHARSQFNRDAELVDRGVLSLTRLEDAHQRLAVAVAAVEAAQARIDQARSTLERAEAALIEPGGTGAAGGTCCTEIAAPATGAVLEIDTISERPVLAGARLLSIGDPAELEIVADLLSNDAVRLPDQARATVERWGGPPLEAVLRHVEPAAYTKVSALGIDEQRVDTIFDLVSSPEERPALGHGFAVFLRIVEYEEPDVPLVPLSAAFRSGDGWAVFRAQGDVVERVPVELGRRDGRSAVVLSGLEAGDRVVVHPSDALEDGAIIVERTTF</sequence>
<dbReference type="PANTHER" id="PTHR30469">
    <property type="entry name" value="MULTIDRUG RESISTANCE PROTEIN MDTA"/>
    <property type="match status" value="1"/>
</dbReference>
<feature type="transmembrane region" description="Helical" evidence="3">
    <location>
        <begin position="7"/>
        <end position="26"/>
    </location>
</feature>
<keyword evidence="3" id="KW-0812">Transmembrane</keyword>
<keyword evidence="1 2" id="KW-0175">Coiled coil</keyword>
<dbReference type="GO" id="GO:0019898">
    <property type="term" value="C:extrinsic component of membrane"/>
    <property type="evidence" value="ECO:0007669"/>
    <property type="project" value="InterPro"/>
</dbReference>
<dbReference type="RefSeq" id="WP_196102153.1">
    <property type="nucleotide sequence ID" value="NZ_CP064942.1"/>
</dbReference>
<dbReference type="PANTHER" id="PTHR30469:SF15">
    <property type="entry name" value="HLYD FAMILY OF SECRETION PROTEINS"/>
    <property type="match status" value="1"/>
</dbReference>
<feature type="coiled-coil region" evidence="2">
    <location>
        <begin position="155"/>
        <end position="189"/>
    </location>
</feature>
<reference evidence="5 6" key="1">
    <citation type="submission" date="2020-11" db="EMBL/GenBank/DDBJ databases">
        <title>Description of Pontivivens ytuae sp. nov. isolated from deep sea sediment of Mariana Trench.</title>
        <authorList>
            <person name="Wang Z."/>
            <person name="Sun Q.-L."/>
            <person name="Xu X.-D."/>
            <person name="Tang Y.-Z."/>
            <person name="Zhang J."/>
        </authorList>
    </citation>
    <scope>NUCLEOTIDE SEQUENCE [LARGE SCALE GENOMIC DNA]</scope>
    <source>
        <strain evidence="5 6">MT2928</strain>
    </source>
</reference>
<dbReference type="GO" id="GO:1990961">
    <property type="term" value="P:xenobiotic detoxification by transmembrane export across the plasma membrane"/>
    <property type="evidence" value="ECO:0007669"/>
    <property type="project" value="InterPro"/>
</dbReference>
<proteinExistence type="predicted"/>
<evidence type="ECO:0000256" key="3">
    <source>
        <dbReference type="SAM" id="Phobius"/>
    </source>
</evidence>
<dbReference type="GO" id="GO:1990281">
    <property type="term" value="C:efflux pump complex"/>
    <property type="evidence" value="ECO:0007669"/>
    <property type="project" value="TreeGrafter"/>
</dbReference>
<dbReference type="InterPro" id="IPR058637">
    <property type="entry name" value="YknX-like_C"/>
</dbReference>
<feature type="coiled-coil region" evidence="2">
    <location>
        <begin position="103"/>
        <end position="130"/>
    </location>
</feature>
<protein>
    <submittedName>
        <fullName evidence="5">RND transporter</fullName>
    </submittedName>
</protein>
<dbReference type="GO" id="GO:1990195">
    <property type="term" value="C:macrolide transmembrane transporter complex"/>
    <property type="evidence" value="ECO:0007669"/>
    <property type="project" value="InterPro"/>
</dbReference>
<gene>
    <name evidence="5" type="ORF">I0K15_14150</name>
</gene>
<dbReference type="GO" id="GO:0015562">
    <property type="term" value="F:efflux transmembrane transporter activity"/>
    <property type="evidence" value="ECO:0007669"/>
    <property type="project" value="TreeGrafter"/>
</dbReference>
<dbReference type="Gene3D" id="6.10.140.1990">
    <property type="match status" value="1"/>
</dbReference>
<dbReference type="KEGG" id="poz:I0K15_14150"/>
<keyword evidence="6" id="KW-1185">Reference proteome</keyword>
<evidence type="ECO:0000256" key="2">
    <source>
        <dbReference type="SAM" id="Coils"/>
    </source>
</evidence>
<dbReference type="Proteomes" id="UP000594800">
    <property type="component" value="Chromosome"/>
</dbReference>
<organism evidence="5 6">
    <name type="scientific">Pontivivens ytuae</name>
    <dbReference type="NCBI Taxonomy" id="2789856"/>
    <lineage>
        <taxon>Bacteria</taxon>
        <taxon>Pseudomonadati</taxon>
        <taxon>Pseudomonadota</taxon>
        <taxon>Alphaproteobacteria</taxon>
        <taxon>Rhodobacterales</taxon>
        <taxon>Paracoccaceae</taxon>
        <taxon>Pontivivens</taxon>
    </lineage>
</organism>
<dbReference type="SUPFAM" id="SSF56954">
    <property type="entry name" value="Outer membrane efflux proteins (OEP)"/>
    <property type="match status" value="1"/>
</dbReference>
<dbReference type="GO" id="GO:0030313">
    <property type="term" value="C:cell envelope"/>
    <property type="evidence" value="ECO:0007669"/>
    <property type="project" value="UniProtKB-SubCell"/>
</dbReference>
<dbReference type="EMBL" id="CP064942">
    <property type="protein sequence ID" value="QPH52942.1"/>
    <property type="molecule type" value="Genomic_DNA"/>
</dbReference>
<evidence type="ECO:0000313" key="5">
    <source>
        <dbReference type="EMBL" id="QPH52942.1"/>
    </source>
</evidence>
<evidence type="ECO:0000256" key="1">
    <source>
        <dbReference type="ARBA" id="ARBA00023054"/>
    </source>
</evidence>
<keyword evidence="3" id="KW-0472">Membrane</keyword>
<dbReference type="AlphaFoldDB" id="A0A7S9QC24"/>